<dbReference type="KEGG" id="pxv:FXF36_05795"/>
<feature type="transmembrane region" description="Helical" evidence="1">
    <location>
        <begin position="9"/>
        <end position="28"/>
    </location>
</feature>
<evidence type="ECO:0000259" key="2">
    <source>
        <dbReference type="Pfam" id="PF01882"/>
    </source>
</evidence>
<dbReference type="EMBL" id="CP043028">
    <property type="protein sequence ID" value="QFJ54402.1"/>
    <property type="molecule type" value="Genomic_DNA"/>
</dbReference>
<evidence type="ECO:0000256" key="1">
    <source>
        <dbReference type="SAM" id="Phobius"/>
    </source>
</evidence>
<dbReference type="InterPro" id="IPR002881">
    <property type="entry name" value="DUF58"/>
</dbReference>
<accession>A0A5P6VPT0</accession>
<dbReference type="Pfam" id="PF01882">
    <property type="entry name" value="DUF58"/>
    <property type="match status" value="1"/>
</dbReference>
<dbReference type="Proteomes" id="UP000327030">
    <property type="component" value="Chromosome 1"/>
</dbReference>
<feature type="transmembrane region" description="Helical" evidence="1">
    <location>
        <begin position="34"/>
        <end position="52"/>
    </location>
</feature>
<gene>
    <name evidence="3" type="ORF">FXF36_05795</name>
</gene>
<evidence type="ECO:0000313" key="4">
    <source>
        <dbReference type="Proteomes" id="UP000327030"/>
    </source>
</evidence>
<keyword evidence="1" id="KW-1133">Transmembrane helix</keyword>
<keyword evidence="1" id="KW-0472">Membrane</keyword>
<evidence type="ECO:0000313" key="3">
    <source>
        <dbReference type="EMBL" id="QFJ54402.1"/>
    </source>
</evidence>
<dbReference type="RefSeq" id="WP_151622895.1">
    <property type="nucleotide sequence ID" value="NZ_CP043028.1"/>
</dbReference>
<dbReference type="AlphaFoldDB" id="A0A5P6VPT0"/>
<reference evidence="4" key="1">
    <citation type="submission" date="2019-08" db="EMBL/GenBank/DDBJ databases">
        <title>Complete Genome Sequence of the Polysaccharide-Degrading Rumen Bacterium Pseudobutyrivibrio xylanivorans MA3014.</title>
        <authorList>
            <person name="Palevich N."/>
            <person name="Maclean P.H."/>
            <person name="Kelly W.J."/>
            <person name="Leahy S.C."/>
            <person name="Rakonjac J."/>
            <person name="Attwood G.T."/>
        </authorList>
    </citation>
    <scope>NUCLEOTIDE SEQUENCE [LARGE SCALE GENOMIC DNA]</scope>
    <source>
        <strain evidence="4">MA3014</strain>
    </source>
</reference>
<dbReference type="OrthoDB" id="9778037at2"/>
<feature type="domain" description="DUF58" evidence="2">
    <location>
        <begin position="199"/>
        <end position="269"/>
    </location>
</feature>
<protein>
    <submittedName>
        <fullName evidence="3">DUF58 domain-containing protein</fullName>
    </submittedName>
</protein>
<dbReference type="PANTHER" id="PTHR34351:SF2">
    <property type="entry name" value="DUF58 DOMAIN-CONTAINING PROTEIN"/>
    <property type="match status" value="1"/>
</dbReference>
<dbReference type="PANTHER" id="PTHR34351">
    <property type="entry name" value="SLR1927 PROTEIN-RELATED"/>
    <property type="match status" value="1"/>
</dbReference>
<proteinExistence type="predicted"/>
<name>A0A5P6VPT0_PSEXY</name>
<organism evidence="3 4">
    <name type="scientific">Pseudobutyrivibrio xylanivorans</name>
    <dbReference type="NCBI Taxonomy" id="185007"/>
    <lineage>
        <taxon>Bacteria</taxon>
        <taxon>Bacillati</taxon>
        <taxon>Bacillota</taxon>
        <taxon>Clostridia</taxon>
        <taxon>Lachnospirales</taxon>
        <taxon>Lachnospiraceae</taxon>
        <taxon>Pseudobutyrivibrio</taxon>
    </lineage>
</organism>
<sequence>MKLFLHKRWIIAYLFILVLCLIFASFYGGPVPFVVLYALLLILPLSILYTLLNYHFLRIYQEIEVHKLTRGEIHHYRVLLENSGFLPIYKMGIFLLNDRCTLYDISDGIEVSLTSFQKQELTSDITCKYAGAYNIGIEKISLSDPFGMYTVHLDIPYSFRAIVNPPITDAANSVLEIENLVNNSGLKSDHLLEDIPGSDVRPYQTGDSLHSINWKVSARLSELVVRLPERMEKRTVTILLQAAQNPDDKYDITFLKKRDFFLEFIISAAWHFGKQSVPVRLIYPSGQIKESIVNDYNSFMEFYSMIADGIFYSTDNIFDQLQKYATTRRDSVYENDTWIIIKEDPQPGEAFYYICD</sequence>
<keyword evidence="1" id="KW-0812">Transmembrane</keyword>